<sequence>MLAKPSILSSTCLAPPSDQAGSIPVHIVYTPVARFNQCLLEIRKVLSKVAKEKDCKLLNEWIKPCENHLHWSATSTFSGNGLVIWAKFKSFLGHIVNKHSDHNDPLFNKCGHGSEIPAIKWLTKAYVQEVFETYTGSSKKVLKDAALKLKEMSPKPMDSMFEKQKKVEALKKRLDRRGMVILDVPPTTPVSQVLEQEKAQKKNEEHKEKANPCCRLCKNPMKGHKYVKDCPKNK</sequence>
<name>A0A7D9DKB6_PARCT</name>
<comment type="caution">
    <text evidence="1">The sequence shown here is derived from an EMBL/GenBank/DDBJ whole genome shotgun (WGS) entry which is preliminary data.</text>
</comment>
<gene>
    <name evidence="1" type="ORF">PACLA_8A074593</name>
</gene>
<dbReference type="EMBL" id="CACRXK020001090">
    <property type="protein sequence ID" value="CAB3986907.1"/>
    <property type="molecule type" value="Genomic_DNA"/>
</dbReference>
<evidence type="ECO:0000313" key="2">
    <source>
        <dbReference type="Proteomes" id="UP001152795"/>
    </source>
</evidence>
<dbReference type="AlphaFoldDB" id="A0A7D9DKB6"/>
<reference evidence="1" key="1">
    <citation type="submission" date="2020-04" db="EMBL/GenBank/DDBJ databases">
        <authorList>
            <person name="Alioto T."/>
            <person name="Alioto T."/>
            <person name="Gomez Garrido J."/>
        </authorList>
    </citation>
    <scope>NUCLEOTIDE SEQUENCE</scope>
    <source>
        <strain evidence="1">A484AB</strain>
    </source>
</reference>
<organism evidence="1 2">
    <name type="scientific">Paramuricea clavata</name>
    <name type="common">Red gorgonian</name>
    <name type="synonym">Violescent sea-whip</name>
    <dbReference type="NCBI Taxonomy" id="317549"/>
    <lineage>
        <taxon>Eukaryota</taxon>
        <taxon>Metazoa</taxon>
        <taxon>Cnidaria</taxon>
        <taxon>Anthozoa</taxon>
        <taxon>Octocorallia</taxon>
        <taxon>Malacalcyonacea</taxon>
        <taxon>Plexauridae</taxon>
        <taxon>Paramuricea</taxon>
    </lineage>
</organism>
<accession>A0A7D9DKB6</accession>
<evidence type="ECO:0000313" key="1">
    <source>
        <dbReference type="EMBL" id="CAB3986907.1"/>
    </source>
</evidence>
<dbReference type="OrthoDB" id="5987511at2759"/>
<proteinExistence type="predicted"/>
<keyword evidence="2" id="KW-1185">Reference proteome</keyword>
<protein>
    <submittedName>
        <fullName evidence="1">Uncharacterized protein</fullName>
    </submittedName>
</protein>
<dbReference type="Proteomes" id="UP001152795">
    <property type="component" value="Unassembled WGS sequence"/>
</dbReference>